<proteinExistence type="predicted"/>
<feature type="transmembrane region" description="Helical" evidence="1">
    <location>
        <begin position="21"/>
        <end position="45"/>
    </location>
</feature>
<feature type="transmembrane region" description="Helical" evidence="1">
    <location>
        <begin position="70"/>
        <end position="87"/>
    </location>
</feature>
<dbReference type="AlphaFoldDB" id="B8HV74"/>
<gene>
    <name evidence="2" type="ordered locus">Cyan7425_2165</name>
</gene>
<keyword evidence="1" id="KW-1133">Transmembrane helix</keyword>
<evidence type="ECO:0000313" key="2">
    <source>
        <dbReference type="EMBL" id="ACL44526.1"/>
    </source>
</evidence>
<name>B8HV74_CYAP4</name>
<evidence type="ECO:0000256" key="1">
    <source>
        <dbReference type="SAM" id="Phobius"/>
    </source>
</evidence>
<keyword evidence="1" id="KW-0472">Membrane</keyword>
<keyword evidence="1" id="KW-0812">Transmembrane</keyword>
<organism evidence="2">
    <name type="scientific">Cyanothece sp. (strain PCC 7425 / ATCC 29141)</name>
    <dbReference type="NCBI Taxonomy" id="395961"/>
    <lineage>
        <taxon>Bacteria</taxon>
        <taxon>Bacillati</taxon>
        <taxon>Cyanobacteriota</taxon>
        <taxon>Cyanophyceae</taxon>
        <taxon>Gomontiellales</taxon>
        <taxon>Cyanothecaceae</taxon>
        <taxon>Cyanothece</taxon>
    </lineage>
</organism>
<dbReference type="STRING" id="395961.Cyan7425_2165"/>
<accession>B8HV74</accession>
<dbReference type="KEGG" id="cyn:Cyan7425_2165"/>
<protein>
    <submittedName>
        <fullName evidence="2">Uncharacterized protein</fullName>
    </submittedName>
</protein>
<dbReference type="HOGENOM" id="CLU_2463916_0_0_3"/>
<reference evidence="2" key="1">
    <citation type="submission" date="2009-01" db="EMBL/GenBank/DDBJ databases">
        <title>Complete sequence of chromosome Cyanothece sp. PCC 7425.</title>
        <authorList>
            <consortium name="US DOE Joint Genome Institute"/>
            <person name="Lucas S."/>
            <person name="Copeland A."/>
            <person name="Lapidus A."/>
            <person name="Glavina del Rio T."/>
            <person name="Dalin E."/>
            <person name="Tice H."/>
            <person name="Bruce D."/>
            <person name="Goodwin L."/>
            <person name="Pitluck S."/>
            <person name="Sims D."/>
            <person name="Meineke L."/>
            <person name="Brettin T."/>
            <person name="Detter J.C."/>
            <person name="Han C."/>
            <person name="Larimer F."/>
            <person name="Land M."/>
            <person name="Hauser L."/>
            <person name="Kyrpides N."/>
            <person name="Ovchinnikova G."/>
            <person name="Liberton M."/>
            <person name="Stoeckel J."/>
            <person name="Banerjee A."/>
            <person name="Singh A."/>
            <person name="Page L."/>
            <person name="Sato H."/>
            <person name="Zhao L."/>
            <person name="Sherman L."/>
            <person name="Pakrasi H."/>
            <person name="Richardson P."/>
        </authorList>
    </citation>
    <scope>NUCLEOTIDE SEQUENCE</scope>
    <source>
        <strain evidence="2">PCC 7425</strain>
    </source>
</reference>
<dbReference type="EMBL" id="CP001344">
    <property type="protein sequence ID" value="ACL44526.1"/>
    <property type="molecule type" value="Genomic_DNA"/>
</dbReference>
<sequence>MIVNPQKLWCKSPTWLARISAHQCISIVIISVLLILIATLFPFTFTGKVSLSAGLIIGQLIHRIVDVHDLVANVLLFLPLGFGLAGAL</sequence>